<dbReference type="PANTHER" id="PTHR48105">
    <property type="entry name" value="THIOREDOXIN REDUCTASE 1-RELATED-RELATED"/>
    <property type="match status" value="1"/>
</dbReference>
<feature type="region of interest" description="Disordered" evidence="4">
    <location>
        <begin position="1"/>
        <end position="24"/>
    </location>
</feature>
<dbReference type="InterPro" id="IPR050097">
    <property type="entry name" value="Ferredoxin-NADP_redctase_2"/>
</dbReference>
<keyword evidence="2" id="KW-0560">Oxidoreductase</keyword>
<dbReference type="Proteomes" id="UP000292452">
    <property type="component" value="Unassembled WGS sequence"/>
</dbReference>
<protein>
    <submittedName>
        <fullName evidence="6">NAD(P)/FAD-dependent oxidoreductase</fullName>
    </submittedName>
</protein>
<organism evidence="6 7">
    <name type="scientific">Streptomyces kasugaensis</name>
    <dbReference type="NCBI Taxonomy" id="1946"/>
    <lineage>
        <taxon>Bacteria</taxon>
        <taxon>Bacillati</taxon>
        <taxon>Actinomycetota</taxon>
        <taxon>Actinomycetes</taxon>
        <taxon>Kitasatosporales</taxon>
        <taxon>Streptomycetaceae</taxon>
        <taxon>Streptomyces</taxon>
    </lineage>
</organism>
<dbReference type="PRINTS" id="PR00469">
    <property type="entry name" value="PNDRDTASEII"/>
</dbReference>
<evidence type="ECO:0000256" key="3">
    <source>
        <dbReference type="ARBA" id="ARBA00048132"/>
    </source>
</evidence>
<dbReference type="PRINTS" id="PR00368">
    <property type="entry name" value="FADPNR"/>
</dbReference>
<dbReference type="RefSeq" id="WP_131124771.1">
    <property type="nucleotide sequence ID" value="NZ_SIXH01000245.1"/>
</dbReference>
<dbReference type="Gene3D" id="3.50.50.60">
    <property type="entry name" value="FAD/NAD(P)-binding domain"/>
    <property type="match status" value="2"/>
</dbReference>
<comment type="catalytic activity">
    <reaction evidence="3">
        <text>[thioredoxin]-dithiol + NADP(+) = [thioredoxin]-disulfide + NADPH + H(+)</text>
        <dbReference type="Rhea" id="RHEA:20345"/>
        <dbReference type="Rhea" id="RHEA-COMP:10698"/>
        <dbReference type="Rhea" id="RHEA-COMP:10700"/>
        <dbReference type="ChEBI" id="CHEBI:15378"/>
        <dbReference type="ChEBI" id="CHEBI:29950"/>
        <dbReference type="ChEBI" id="CHEBI:50058"/>
        <dbReference type="ChEBI" id="CHEBI:57783"/>
        <dbReference type="ChEBI" id="CHEBI:58349"/>
        <dbReference type="EC" id="1.8.1.9"/>
    </reaction>
</comment>
<evidence type="ECO:0000313" key="7">
    <source>
        <dbReference type="Proteomes" id="UP000292452"/>
    </source>
</evidence>
<dbReference type="AlphaFoldDB" id="A0A4Q9HQL4"/>
<dbReference type="SUPFAM" id="SSF51905">
    <property type="entry name" value="FAD/NAD(P)-binding domain"/>
    <property type="match status" value="1"/>
</dbReference>
<gene>
    <name evidence="6" type="ORF">EYS09_23795</name>
</gene>
<feature type="compositionally biased region" description="Basic and acidic residues" evidence="4">
    <location>
        <begin position="15"/>
        <end position="24"/>
    </location>
</feature>
<evidence type="ECO:0000259" key="5">
    <source>
        <dbReference type="Pfam" id="PF07992"/>
    </source>
</evidence>
<accession>A0A4Q9HQL4</accession>
<name>A0A4Q9HQL4_STRKA</name>
<evidence type="ECO:0000313" key="6">
    <source>
        <dbReference type="EMBL" id="TBO57223.1"/>
    </source>
</evidence>
<dbReference type="Pfam" id="PF07992">
    <property type="entry name" value="Pyr_redox_2"/>
    <property type="match status" value="1"/>
</dbReference>
<feature type="compositionally biased region" description="Basic and acidic residues" evidence="4">
    <location>
        <begin position="344"/>
        <end position="358"/>
    </location>
</feature>
<keyword evidence="1" id="KW-0285">Flavoprotein</keyword>
<evidence type="ECO:0000256" key="1">
    <source>
        <dbReference type="ARBA" id="ARBA00022630"/>
    </source>
</evidence>
<evidence type="ECO:0000256" key="2">
    <source>
        <dbReference type="ARBA" id="ARBA00023002"/>
    </source>
</evidence>
<sequence length="365" mass="38052">MTEQKEQTVAADPTGAERDRSGERHHDVVVVGGGAAGLSAALTLVRARRSVLVIDAGQPRNSPAAHVHTYLARDGVSPSQLLAAGRAEVTGYGGEIVAGEVLAAERLAAGGFRVVLDDGSAVAADRLLVTTGLVDELPDVPGVAQRWGREVLHCPYCHGWEVRDQAIGVLATGPLAVRQALLWRQWSEDVTLLLHTAPKPDDDAYERLAARGIAVLDGTVTGLEMTGDRLTGVTLADGRTLPCRALVVAPRFTARAGILTGLGLETAEQEMDGHALGTCVAADASGATAVPGVWVAGNVTAPTESVIGAAAAGMRAAEAINADLLAEETRRAVAARRRPFSPGMEREVSTRVLGDRRHGLSPRPV</sequence>
<dbReference type="InterPro" id="IPR036188">
    <property type="entry name" value="FAD/NAD-bd_sf"/>
</dbReference>
<evidence type="ECO:0000256" key="4">
    <source>
        <dbReference type="SAM" id="MobiDB-lite"/>
    </source>
</evidence>
<dbReference type="GO" id="GO:0004791">
    <property type="term" value="F:thioredoxin-disulfide reductase (NADPH) activity"/>
    <property type="evidence" value="ECO:0007669"/>
    <property type="project" value="UniProtKB-EC"/>
</dbReference>
<reference evidence="6 7" key="1">
    <citation type="submission" date="2019-02" db="EMBL/GenBank/DDBJ databases">
        <title>Draft Genome Sequence of Streptomyces sp. AM-2504, identified by 16S rRNA comparative analysis as a Streptomyces Kasugaensis strain.</title>
        <authorList>
            <person name="Napolioni V."/>
            <person name="Giuliodori A.M."/>
            <person name="Spurio R."/>
            <person name="Fabbretti A."/>
        </authorList>
    </citation>
    <scope>NUCLEOTIDE SEQUENCE [LARGE SCALE GENOMIC DNA]</scope>
    <source>
        <strain evidence="6 7">AM-2504</strain>
    </source>
</reference>
<dbReference type="EMBL" id="SIXH01000245">
    <property type="protein sequence ID" value="TBO57223.1"/>
    <property type="molecule type" value="Genomic_DNA"/>
</dbReference>
<keyword evidence="7" id="KW-1185">Reference proteome</keyword>
<feature type="region of interest" description="Disordered" evidence="4">
    <location>
        <begin position="337"/>
        <end position="365"/>
    </location>
</feature>
<feature type="domain" description="FAD/NAD(P)-binding" evidence="5">
    <location>
        <begin position="26"/>
        <end position="311"/>
    </location>
</feature>
<dbReference type="InterPro" id="IPR023753">
    <property type="entry name" value="FAD/NAD-binding_dom"/>
</dbReference>
<proteinExistence type="predicted"/>
<comment type="caution">
    <text evidence="6">The sequence shown here is derived from an EMBL/GenBank/DDBJ whole genome shotgun (WGS) entry which is preliminary data.</text>
</comment>